<dbReference type="Proteomes" id="UP000192448">
    <property type="component" value="Unassembled WGS sequence"/>
</dbReference>
<dbReference type="EMBL" id="MVHF01000016">
    <property type="protein sequence ID" value="ORA34494.1"/>
    <property type="molecule type" value="Genomic_DNA"/>
</dbReference>
<dbReference type="RefSeq" id="WP_083165246.1">
    <property type="nucleotide sequence ID" value="NZ_MVHF01000016.1"/>
</dbReference>
<reference evidence="2 3" key="1">
    <citation type="submission" date="2017-02" db="EMBL/GenBank/DDBJ databases">
        <title>The new phylogeny of genus Mycobacterium.</title>
        <authorList>
            <person name="Tortoli E."/>
            <person name="Trovato A."/>
            <person name="Cirillo D.M."/>
        </authorList>
    </citation>
    <scope>NUCLEOTIDE SEQUENCE [LARGE SCALE GENOMIC DNA]</scope>
    <source>
        <strain evidence="2 3">RW6</strain>
    </source>
</reference>
<feature type="signal peptide" evidence="1">
    <location>
        <begin position="1"/>
        <end position="29"/>
    </location>
</feature>
<evidence type="ECO:0000313" key="2">
    <source>
        <dbReference type="EMBL" id="ORA34494.1"/>
    </source>
</evidence>
<evidence type="ECO:0000313" key="3">
    <source>
        <dbReference type="Proteomes" id="UP000192448"/>
    </source>
</evidence>
<evidence type="ECO:0008006" key="4">
    <source>
        <dbReference type="Google" id="ProtNLM"/>
    </source>
</evidence>
<dbReference type="OrthoDB" id="4739449at2"/>
<organism evidence="2 3">
    <name type="scientific">Mycobacterium aquaticum</name>
    <dbReference type="NCBI Taxonomy" id="1927124"/>
    <lineage>
        <taxon>Bacteria</taxon>
        <taxon>Bacillati</taxon>
        <taxon>Actinomycetota</taxon>
        <taxon>Actinomycetes</taxon>
        <taxon>Mycobacteriales</taxon>
        <taxon>Mycobacteriaceae</taxon>
        <taxon>Mycobacterium</taxon>
    </lineage>
</organism>
<sequence length="172" mass="18371">MSTLPPGWQRVSAGITVMVAAAAGAPAYAQPGSGDLNGIFTATSNGDWAKTNDVYRDELSVRSTWHITTTCTAPTECAGHVESDAGWTAPIYRKNTMWYVKRTVPQWESCPDGATAEGVQTFRFYPVDENGQIPPQGSNIFAGEDKTIAPSGACGINQPLAISMPFKLVQAE</sequence>
<protein>
    <recommendedName>
        <fullName evidence="4">Secreted protein</fullName>
    </recommendedName>
</protein>
<evidence type="ECO:0000256" key="1">
    <source>
        <dbReference type="SAM" id="SignalP"/>
    </source>
</evidence>
<gene>
    <name evidence="2" type="ORF">BST13_17320</name>
</gene>
<feature type="chain" id="PRO_5012348723" description="Secreted protein" evidence="1">
    <location>
        <begin position="30"/>
        <end position="172"/>
    </location>
</feature>
<comment type="caution">
    <text evidence="2">The sequence shown here is derived from an EMBL/GenBank/DDBJ whole genome shotgun (WGS) entry which is preliminary data.</text>
</comment>
<dbReference type="AlphaFoldDB" id="A0A1X0AWP4"/>
<keyword evidence="3" id="KW-1185">Reference proteome</keyword>
<name>A0A1X0AWP4_9MYCO</name>
<accession>A0A1X0AWP4</accession>
<proteinExistence type="predicted"/>
<keyword evidence="1" id="KW-0732">Signal</keyword>